<evidence type="ECO:0000256" key="6">
    <source>
        <dbReference type="SAM" id="Phobius"/>
    </source>
</evidence>
<feature type="transmembrane region" description="Helical" evidence="6">
    <location>
        <begin position="382"/>
        <end position="401"/>
    </location>
</feature>
<dbReference type="InterPro" id="IPR002797">
    <property type="entry name" value="Polysacc_synth"/>
</dbReference>
<reference evidence="8 10" key="2">
    <citation type="submission" date="2018-08" db="EMBL/GenBank/DDBJ databases">
        <title>A genome reference for cultivated species of the human gut microbiota.</title>
        <authorList>
            <person name="Zou Y."/>
            <person name="Xue W."/>
            <person name="Luo G."/>
        </authorList>
    </citation>
    <scope>NUCLEOTIDE SEQUENCE [LARGE SCALE GENOMIC DNA]</scope>
    <source>
        <strain evidence="8 10">AF21-27</strain>
    </source>
</reference>
<feature type="transmembrane region" description="Helical" evidence="6">
    <location>
        <begin position="7"/>
        <end position="29"/>
    </location>
</feature>
<evidence type="ECO:0000313" key="10">
    <source>
        <dbReference type="Proteomes" id="UP000285462"/>
    </source>
</evidence>
<comment type="subcellular location">
    <subcellularLocation>
        <location evidence="1">Cell membrane</location>
        <topology evidence="1">Multi-pass membrane protein</topology>
    </subcellularLocation>
</comment>
<evidence type="ECO:0000256" key="4">
    <source>
        <dbReference type="ARBA" id="ARBA00022989"/>
    </source>
</evidence>
<feature type="transmembrane region" description="Helical" evidence="6">
    <location>
        <begin position="212"/>
        <end position="229"/>
    </location>
</feature>
<comment type="caution">
    <text evidence="7">The sequence shown here is derived from an EMBL/GenBank/DDBJ whole genome shotgun (WGS) entry which is preliminary data.</text>
</comment>
<feature type="transmembrane region" description="Helical" evidence="6">
    <location>
        <begin position="356"/>
        <end position="376"/>
    </location>
</feature>
<feature type="transmembrane region" description="Helical" evidence="6">
    <location>
        <begin position="114"/>
        <end position="134"/>
    </location>
</feature>
<keyword evidence="4 6" id="KW-1133">Transmembrane helix</keyword>
<name>A0A1X2ZNA4_BIFAD</name>
<protein>
    <submittedName>
        <fullName evidence="7">Polysaccharide biosynthesis protein</fullName>
    </submittedName>
</protein>
<evidence type="ECO:0000313" key="9">
    <source>
        <dbReference type="Proteomes" id="UP000193905"/>
    </source>
</evidence>
<evidence type="ECO:0000256" key="3">
    <source>
        <dbReference type="ARBA" id="ARBA00022692"/>
    </source>
</evidence>
<feature type="transmembrane region" description="Helical" evidence="6">
    <location>
        <begin position="413"/>
        <end position="434"/>
    </location>
</feature>
<sequence length="470" mass="51937">MNKYKNLLLNTGLFAFSQFATKLITFFLVPLYTYYMTTEQFGVTDMSSTVIALLLPLVTLSASDAVLRFVIDDKKNQDKYISLGVGLIACSVIVVAVSLPLLDLQFLGGLGKYKGLFFLCYVVSACQYFCGLLARALNQLKLIPAASIISTLVTGVLAVLLIAKMGYATEGYFWSLIIGNACGALTFVFAGKQYHHIQFIRSSMDLILLKKMLAYSIPMIPNALFWWIGVSINRFFITGMIGIGASGLFAAAQKIPNLLNTFSGIFQQAWQLSAFQEFKKKDISGFFATVFKLYHGGIAIVSTGIIALAQWLASFMLQKDFYYAWPMISVMILAFYFNILNAYYGTIYTSAMKTKHLMTTTVAGAVSSVICTWLLIPIAGIYGAGIAMVISNALVLVLRVITAKKILVFKVDWPSVIVTMLLLISQCMVSLIHWPSYLVVSWVLTIAICGLQVFSCRSVMSRAIAMVRHR</sequence>
<proteinExistence type="predicted"/>
<evidence type="ECO:0000256" key="5">
    <source>
        <dbReference type="ARBA" id="ARBA00023136"/>
    </source>
</evidence>
<keyword evidence="3 6" id="KW-0812">Transmembrane</keyword>
<evidence type="ECO:0000313" key="8">
    <source>
        <dbReference type="EMBL" id="RGS64396.1"/>
    </source>
</evidence>
<feature type="transmembrane region" description="Helical" evidence="6">
    <location>
        <begin position="172"/>
        <end position="191"/>
    </location>
</feature>
<feature type="transmembrane region" description="Helical" evidence="6">
    <location>
        <begin position="323"/>
        <end position="344"/>
    </location>
</feature>
<gene>
    <name evidence="7" type="ORF">AL0462_1505</name>
    <name evidence="8" type="ORF">DWX79_07155</name>
</gene>
<evidence type="ECO:0000256" key="2">
    <source>
        <dbReference type="ARBA" id="ARBA00022475"/>
    </source>
</evidence>
<dbReference type="Pfam" id="PF01943">
    <property type="entry name" value="Polysacc_synt"/>
    <property type="match status" value="1"/>
</dbReference>
<feature type="transmembrane region" description="Helical" evidence="6">
    <location>
        <begin position="146"/>
        <end position="166"/>
    </location>
</feature>
<dbReference type="Proteomes" id="UP000193905">
    <property type="component" value="Unassembled WGS sequence"/>
</dbReference>
<dbReference type="AlphaFoldDB" id="A0A1X2ZNA4"/>
<feature type="transmembrane region" description="Helical" evidence="6">
    <location>
        <begin position="49"/>
        <end position="71"/>
    </location>
</feature>
<keyword evidence="2" id="KW-1003">Cell membrane</keyword>
<feature type="transmembrane region" description="Helical" evidence="6">
    <location>
        <begin position="235"/>
        <end position="252"/>
    </location>
</feature>
<evidence type="ECO:0000313" key="7">
    <source>
        <dbReference type="EMBL" id="OSG95907.1"/>
    </source>
</evidence>
<organism evidence="7 9">
    <name type="scientific">Bifidobacterium adolescentis</name>
    <dbReference type="NCBI Taxonomy" id="1680"/>
    <lineage>
        <taxon>Bacteria</taxon>
        <taxon>Bacillati</taxon>
        <taxon>Actinomycetota</taxon>
        <taxon>Actinomycetes</taxon>
        <taxon>Bifidobacteriales</taxon>
        <taxon>Bifidobacteriaceae</taxon>
        <taxon>Bifidobacterium</taxon>
    </lineage>
</organism>
<dbReference type="PANTHER" id="PTHR30250">
    <property type="entry name" value="PST FAMILY PREDICTED COLANIC ACID TRANSPORTER"/>
    <property type="match status" value="1"/>
</dbReference>
<dbReference type="EMBL" id="LNKH01000010">
    <property type="protein sequence ID" value="OSG95907.1"/>
    <property type="molecule type" value="Genomic_DNA"/>
</dbReference>
<feature type="transmembrane region" description="Helical" evidence="6">
    <location>
        <begin position="83"/>
        <end position="102"/>
    </location>
</feature>
<feature type="transmembrane region" description="Helical" evidence="6">
    <location>
        <begin position="293"/>
        <end position="317"/>
    </location>
</feature>
<dbReference type="EMBL" id="QRVT01000004">
    <property type="protein sequence ID" value="RGS64396.1"/>
    <property type="molecule type" value="Genomic_DNA"/>
</dbReference>
<dbReference type="GO" id="GO:0005886">
    <property type="term" value="C:plasma membrane"/>
    <property type="evidence" value="ECO:0007669"/>
    <property type="project" value="UniProtKB-SubCell"/>
</dbReference>
<reference evidence="7 9" key="1">
    <citation type="journal article" date="2016" name="Sci. Rep.">
        <title>Evaluation of genetic diversity among strains of the human gut commensal Bifidobacterium adolescentis.</title>
        <authorList>
            <person name="Duranti S."/>
            <person name="Milani C."/>
            <person name="Lugli G.A."/>
            <person name="Mancabelli L."/>
            <person name="Turroni F."/>
            <person name="Ferrario C."/>
            <person name="Mangifesta M."/>
            <person name="Viappiani A."/>
            <person name="Sanchez B."/>
            <person name="Margolles A."/>
            <person name="van Sinderen D."/>
            <person name="Ventura M."/>
        </authorList>
    </citation>
    <scope>NUCLEOTIDE SEQUENCE [LARGE SCALE GENOMIC DNA]</scope>
    <source>
        <strain evidence="7 9">AL46-2</strain>
    </source>
</reference>
<accession>A0A1X2ZNA4</accession>
<dbReference type="RefSeq" id="WP_085381131.1">
    <property type="nucleotide sequence ID" value="NZ_JAQCOT010000012.1"/>
</dbReference>
<dbReference type="InterPro" id="IPR050833">
    <property type="entry name" value="Poly_Biosynth_Transport"/>
</dbReference>
<dbReference type="Proteomes" id="UP000285462">
    <property type="component" value="Unassembled WGS sequence"/>
</dbReference>
<dbReference type="PANTHER" id="PTHR30250:SF11">
    <property type="entry name" value="O-ANTIGEN TRANSPORTER-RELATED"/>
    <property type="match status" value="1"/>
</dbReference>
<evidence type="ECO:0000256" key="1">
    <source>
        <dbReference type="ARBA" id="ARBA00004651"/>
    </source>
</evidence>
<keyword evidence="5 6" id="KW-0472">Membrane</keyword>
<feature type="transmembrane region" description="Helical" evidence="6">
    <location>
        <begin position="440"/>
        <end position="460"/>
    </location>
</feature>